<gene>
    <name evidence="2" type="ORF">FHS22_006453</name>
</gene>
<feature type="region of interest" description="Disordered" evidence="1">
    <location>
        <begin position="45"/>
        <end position="74"/>
    </location>
</feature>
<dbReference type="Proteomes" id="UP000562352">
    <property type="component" value="Unassembled WGS sequence"/>
</dbReference>
<name>A0A841DAE8_PLAVE</name>
<evidence type="ECO:0000313" key="3">
    <source>
        <dbReference type="Proteomes" id="UP000562352"/>
    </source>
</evidence>
<dbReference type="RefSeq" id="WP_184947888.1">
    <property type="nucleotide sequence ID" value="NZ_BAAAWZ010000004.1"/>
</dbReference>
<sequence>MIRRARRPSSVVTLPNSGTLIGPLSVNSLRVAFTIGTCNAVAAHRSGRRTSAPPMGMPSALAALAGQPPRTGRE</sequence>
<organism evidence="2 3">
    <name type="scientific">Planomonospora venezuelensis</name>
    <dbReference type="NCBI Taxonomy" id="1999"/>
    <lineage>
        <taxon>Bacteria</taxon>
        <taxon>Bacillati</taxon>
        <taxon>Actinomycetota</taxon>
        <taxon>Actinomycetes</taxon>
        <taxon>Streptosporangiales</taxon>
        <taxon>Streptosporangiaceae</taxon>
        <taxon>Planomonospora</taxon>
    </lineage>
</organism>
<protein>
    <submittedName>
        <fullName evidence="2">Uncharacterized protein</fullName>
    </submittedName>
</protein>
<dbReference type="AlphaFoldDB" id="A0A841DAE8"/>
<comment type="caution">
    <text evidence="2">The sequence shown here is derived from an EMBL/GenBank/DDBJ whole genome shotgun (WGS) entry which is preliminary data.</text>
</comment>
<reference evidence="2 3" key="1">
    <citation type="submission" date="2020-08" db="EMBL/GenBank/DDBJ databases">
        <title>Genomic Encyclopedia of Type Strains, Phase III (KMG-III): the genomes of soil and plant-associated and newly described type strains.</title>
        <authorList>
            <person name="Whitman W."/>
        </authorList>
    </citation>
    <scope>NUCLEOTIDE SEQUENCE [LARGE SCALE GENOMIC DNA]</scope>
    <source>
        <strain evidence="2 3">CECT 3303</strain>
    </source>
</reference>
<accession>A0A841DAE8</accession>
<keyword evidence="3" id="KW-1185">Reference proteome</keyword>
<dbReference type="EMBL" id="JACHJJ010000030">
    <property type="protein sequence ID" value="MBB5967151.1"/>
    <property type="molecule type" value="Genomic_DNA"/>
</dbReference>
<proteinExistence type="predicted"/>
<evidence type="ECO:0000256" key="1">
    <source>
        <dbReference type="SAM" id="MobiDB-lite"/>
    </source>
</evidence>
<evidence type="ECO:0000313" key="2">
    <source>
        <dbReference type="EMBL" id="MBB5967151.1"/>
    </source>
</evidence>